<protein>
    <submittedName>
        <fullName evidence="1">Uncharacterized protein</fullName>
    </submittedName>
</protein>
<dbReference type="AlphaFoldDB" id="A0A1B3XMZ8"/>
<accession>A0A1B3XMZ8</accession>
<proteinExistence type="predicted"/>
<evidence type="ECO:0000313" key="2">
    <source>
        <dbReference type="Proteomes" id="UP000077926"/>
    </source>
</evidence>
<organism evidence="1 2">
    <name type="scientific">Peribacillus muralis</name>
    <dbReference type="NCBI Taxonomy" id="264697"/>
    <lineage>
        <taxon>Bacteria</taxon>
        <taxon>Bacillati</taxon>
        <taxon>Bacillota</taxon>
        <taxon>Bacilli</taxon>
        <taxon>Bacillales</taxon>
        <taxon>Bacillaceae</taxon>
        <taxon>Peribacillus</taxon>
    </lineage>
</organism>
<sequence length="72" mass="8704">MQLVYKEMTEVGKMAFIQNLTALHLNCLIFQPIEGVFLWKRFLLIKNHMFSLINYKNEAVKIRRNWIEEFSI</sequence>
<reference evidence="1 2" key="1">
    <citation type="submission" date="2016-08" db="EMBL/GenBank/DDBJ databases">
        <title>Complete genome sequence of Bacillus muralis G25-68, a strain with toxicity to nematodes.</title>
        <authorList>
            <person name="Zheng Z."/>
        </authorList>
    </citation>
    <scope>NUCLEOTIDE SEQUENCE [LARGE SCALE GENOMIC DNA]</scope>
    <source>
        <strain evidence="1 2">G25-68</strain>
    </source>
</reference>
<dbReference type="STRING" id="264697.ABE28_009545"/>
<keyword evidence="2" id="KW-1185">Reference proteome</keyword>
<name>A0A1B3XMZ8_9BACI</name>
<dbReference type="EMBL" id="CP017080">
    <property type="protein sequence ID" value="AOH54592.1"/>
    <property type="molecule type" value="Genomic_DNA"/>
</dbReference>
<dbReference type="KEGG" id="bmur:ABE28_009545"/>
<evidence type="ECO:0000313" key="1">
    <source>
        <dbReference type="EMBL" id="AOH54592.1"/>
    </source>
</evidence>
<gene>
    <name evidence="1" type="ORF">ABE28_009545</name>
</gene>
<dbReference type="Proteomes" id="UP000077926">
    <property type="component" value="Chromosome"/>
</dbReference>